<dbReference type="InterPro" id="IPR036663">
    <property type="entry name" value="Fumarylacetoacetase_C_sf"/>
</dbReference>
<dbReference type="Pfam" id="PF01557">
    <property type="entry name" value="FAA_hydrolase"/>
    <property type="match status" value="1"/>
</dbReference>
<dbReference type="PANTHER" id="PTHR42796">
    <property type="entry name" value="FUMARYLACETOACETATE HYDROLASE DOMAIN-CONTAINING PROTEIN 2A-RELATED"/>
    <property type="match status" value="1"/>
</dbReference>
<dbReference type="SUPFAM" id="SSF56529">
    <property type="entry name" value="FAH"/>
    <property type="match status" value="1"/>
</dbReference>
<organism evidence="4 5">
    <name type="scientific">Gimesia chilikensis</name>
    <dbReference type="NCBI Taxonomy" id="2605989"/>
    <lineage>
        <taxon>Bacteria</taxon>
        <taxon>Pseudomonadati</taxon>
        <taxon>Planctomycetota</taxon>
        <taxon>Planctomycetia</taxon>
        <taxon>Planctomycetales</taxon>
        <taxon>Planctomycetaceae</taxon>
        <taxon>Gimesia</taxon>
    </lineage>
</organism>
<dbReference type="RefSeq" id="WP_145180939.1">
    <property type="nucleotide sequence ID" value="NZ_CP036266.1"/>
</dbReference>
<proteinExistence type="inferred from homology"/>
<feature type="domain" description="Fumarylacetoacetase-like C-terminal" evidence="3">
    <location>
        <begin position="100"/>
        <end position="285"/>
    </location>
</feature>
<dbReference type="EMBL" id="CP036266">
    <property type="protein sequence ID" value="QDT19032.1"/>
    <property type="molecule type" value="Genomic_DNA"/>
</dbReference>
<name>A0A517PI26_9PLAN</name>
<reference evidence="4 5" key="1">
    <citation type="submission" date="2019-02" db="EMBL/GenBank/DDBJ databases">
        <title>Deep-cultivation of Planctomycetes and their phenomic and genomic characterization uncovers novel biology.</title>
        <authorList>
            <person name="Wiegand S."/>
            <person name="Jogler M."/>
            <person name="Boedeker C."/>
            <person name="Pinto D."/>
            <person name="Vollmers J."/>
            <person name="Rivas-Marin E."/>
            <person name="Kohn T."/>
            <person name="Peeters S.H."/>
            <person name="Heuer A."/>
            <person name="Rast P."/>
            <person name="Oberbeckmann S."/>
            <person name="Bunk B."/>
            <person name="Jeske O."/>
            <person name="Meyerdierks A."/>
            <person name="Storesund J.E."/>
            <person name="Kallscheuer N."/>
            <person name="Luecker S."/>
            <person name="Lage O.M."/>
            <person name="Pohl T."/>
            <person name="Merkel B.J."/>
            <person name="Hornburger P."/>
            <person name="Mueller R.-W."/>
            <person name="Bruemmer F."/>
            <person name="Labrenz M."/>
            <person name="Spormann A.M."/>
            <person name="Op den Camp H."/>
            <person name="Overmann J."/>
            <person name="Amann R."/>
            <person name="Jetten M.S.M."/>
            <person name="Mascher T."/>
            <person name="Medema M.H."/>
            <person name="Devos D.P."/>
            <person name="Kaster A.-K."/>
            <person name="Ovreas L."/>
            <person name="Rohde M."/>
            <person name="Galperin M.Y."/>
            <person name="Jogler C."/>
        </authorList>
    </citation>
    <scope>NUCLEOTIDE SEQUENCE [LARGE SCALE GENOMIC DNA]</scope>
    <source>
        <strain evidence="4 5">HG66A1</strain>
    </source>
</reference>
<dbReference type="OrthoDB" id="9779415at2"/>
<evidence type="ECO:0000313" key="4">
    <source>
        <dbReference type="EMBL" id="QDT19032.1"/>
    </source>
</evidence>
<keyword evidence="4" id="KW-0378">Hydrolase</keyword>
<gene>
    <name evidence="4" type="ORF">HG66A1_07960</name>
</gene>
<dbReference type="PANTHER" id="PTHR42796:SF7">
    <property type="entry name" value="2-DEHYDRO-3-DEOXY-D-ARABINONATE DEHYDRATASE"/>
    <property type="match status" value="1"/>
</dbReference>
<evidence type="ECO:0000256" key="1">
    <source>
        <dbReference type="ARBA" id="ARBA00010211"/>
    </source>
</evidence>
<accession>A0A517PI26</accession>
<keyword evidence="2" id="KW-0479">Metal-binding</keyword>
<dbReference type="Gene3D" id="3.90.850.10">
    <property type="entry name" value="Fumarylacetoacetase-like, C-terminal domain"/>
    <property type="match status" value="1"/>
</dbReference>
<protein>
    <submittedName>
        <fullName evidence="4">Fumarylacetoacetate (FAA) hydrolase family protein</fullName>
    </submittedName>
</protein>
<dbReference type="Proteomes" id="UP000320421">
    <property type="component" value="Chromosome"/>
</dbReference>
<keyword evidence="5" id="KW-1185">Reference proteome</keyword>
<evidence type="ECO:0000256" key="2">
    <source>
        <dbReference type="ARBA" id="ARBA00022723"/>
    </source>
</evidence>
<evidence type="ECO:0000313" key="5">
    <source>
        <dbReference type="Proteomes" id="UP000320421"/>
    </source>
</evidence>
<dbReference type="InterPro" id="IPR011234">
    <property type="entry name" value="Fumarylacetoacetase-like_C"/>
</dbReference>
<dbReference type="GO" id="GO:0046872">
    <property type="term" value="F:metal ion binding"/>
    <property type="evidence" value="ECO:0007669"/>
    <property type="project" value="UniProtKB-KW"/>
</dbReference>
<dbReference type="GO" id="GO:0044281">
    <property type="term" value="P:small molecule metabolic process"/>
    <property type="evidence" value="ECO:0007669"/>
    <property type="project" value="UniProtKB-ARBA"/>
</dbReference>
<sequence length="290" mass="32066">MKLAKVLLSNGERHVAIVEANGVQLLDLSQVDNIHRLSDILHSADPAGLAKFLIDKELPPVPFNQLEFLAPVDYQEVWAAGVTYKRSQVARMEESETAASHYDQVYTADRPELFFKATPNRVCGPNQPVRVRFDSQWSVPEPELALIVSPDQKLVGYTVGNDMSARDIEGENPLYLPQAKFYKQCCGLGPCVLLHESPLDREATRIILTIERDGEEVFRGDTSVAEMARGLEDLISWLVKENDFPSGAILLTGTGIVPPDEFTLEDRDIVSIEITGIGTLINPVVKDSAP</sequence>
<comment type="similarity">
    <text evidence="1">Belongs to the FAH family.</text>
</comment>
<dbReference type="InterPro" id="IPR051121">
    <property type="entry name" value="FAH"/>
</dbReference>
<evidence type="ECO:0000259" key="3">
    <source>
        <dbReference type="Pfam" id="PF01557"/>
    </source>
</evidence>
<dbReference type="GO" id="GO:0016787">
    <property type="term" value="F:hydrolase activity"/>
    <property type="evidence" value="ECO:0007669"/>
    <property type="project" value="UniProtKB-KW"/>
</dbReference>
<dbReference type="AlphaFoldDB" id="A0A517PI26"/>